<dbReference type="InterPro" id="IPR013709">
    <property type="entry name" value="2-isopropylmalate_synth_dimer"/>
</dbReference>
<feature type="domain" description="2-isopropylmalate synthase LeuA allosteric (dimerisation)" evidence="4">
    <location>
        <begin position="74"/>
        <end position="219"/>
    </location>
</feature>
<evidence type="ECO:0000259" key="4">
    <source>
        <dbReference type="SMART" id="SM00917"/>
    </source>
</evidence>
<organism evidence="5">
    <name type="scientific">bioreactor metagenome</name>
    <dbReference type="NCBI Taxonomy" id="1076179"/>
    <lineage>
        <taxon>unclassified sequences</taxon>
        <taxon>metagenomes</taxon>
        <taxon>ecological metagenomes</taxon>
    </lineage>
</organism>
<dbReference type="InterPro" id="IPR036230">
    <property type="entry name" value="LeuA_allosteric_dom_sf"/>
</dbReference>
<keyword evidence="2 5" id="KW-0808">Transferase</keyword>
<dbReference type="PANTHER" id="PTHR43538:SF1">
    <property type="entry name" value="(R)-CITRAMALATE SYNTHASE"/>
    <property type="match status" value="1"/>
</dbReference>
<dbReference type="Gene3D" id="3.30.160.270">
    <property type="match status" value="1"/>
</dbReference>
<comment type="similarity">
    <text evidence="1">Belongs to the alpha-IPM synthase/homocitrate synthase family.</text>
</comment>
<dbReference type="GO" id="GO:0009098">
    <property type="term" value="P:L-leucine biosynthetic process"/>
    <property type="evidence" value="ECO:0007669"/>
    <property type="project" value="InterPro"/>
</dbReference>
<dbReference type="PANTHER" id="PTHR43538">
    <property type="entry name" value="ALPHA-IPM SYNTHASE/HOMOCITRATE SYNTHASE"/>
    <property type="match status" value="1"/>
</dbReference>
<reference evidence="5" key="1">
    <citation type="submission" date="2019-08" db="EMBL/GenBank/DDBJ databases">
        <authorList>
            <person name="Kucharzyk K."/>
            <person name="Murdoch R.W."/>
            <person name="Higgins S."/>
            <person name="Loffler F."/>
        </authorList>
    </citation>
    <scope>NUCLEOTIDE SEQUENCE</scope>
</reference>
<dbReference type="EC" id="2.3.1.182" evidence="5"/>
<dbReference type="EMBL" id="VSSQ01020707">
    <property type="protein sequence ID" value="MPM65772.1"/>
    <property type="molecule type" value="Genomic_DNA"/>
</dbReference>
<evidence type="ECO:0000256" key="3">
    <source>
        <dbReference type="ARBA" id="ARBA00029440"/>
    </source>
</evidence>
<dbReference type="Pfam" id="PF08502">
    <property type="entry name" value="LeuA_dimer"/>
    <property type="match status" value="1"/>
</dbReference>
<comment type="pathway">
    <text evidence="3">Amino-acid biosynthesis.</text>
</comment>
<dbReference type="GO" id="GO:0003852">
    <property type="term" value="F:2-isopropylmalate synthase activity"/>
    <property type="evidence" value="ECO:0007669"/>
    <property type="project" value="InterPro"/>
</dbReference>
<evidence type="ECO:0000256" key="2">
    <source>
        <dbReference type="ARBA" id="ARBA00022679"/>
    </source>
</evidence>
<protein>
    <submittedName>
        <fullName evidence="5">(R)-citramalate synthase</fullName>
        <ecNumber evidence="5">2.3.1.182</ecNumber>
    </submittedName>
</protein>
<dbReference type="InterPro" id="IPR005675">
    <property type="entry name" value="Citramal_synthase"/>
</dbReference>
<dbReference type="AlphaFoldDB" id="A0A645BKP8"/>
<comment type="caution">
    <text evidence="5">The sequence shown here is derived from an EMBL/GenBank/DDBJ whole genome shotgun (WGS) entry which is preliminary data.</text>
</comment>
<proteinExistence type="inferred from homology"/>
<evidence type="ECO:0000256" key="1">
    <source>
        <dbReference type="ARBA" id="ARBA00006154"/>
    </source>
</evidence>
<sequence length="229" mass="25241">MHIDGVDKASRSFEHIDPMVVGNERRLLMSEVAGRALMLKRIARIAPNLDKDDPVTVSLMDELKRLEAEGYQFEGAESSFDLVIRRHLKMYRPYFTLVHYQTIGSSPYADPQSGATHAAVVKVKVKGESAITAAEGEGPVNALDRALRKVLEQFYPTLTSVHLTDYKVRVLDSAGATASKVRVLIESTDGKESWSTIGVSKDIIEASWFALSDSIEYKLIADGVEPSGE</sequence>
<dbReference type="SMART" id="SM00917">
    <property type="entry name" value="LeuA_dimer"/>
    <property type="match status" value="1"/>
</dbReference>
<evidence type="ECO:0000313" key="5">
    <source>
        <dbReference type="EMBL" id="MPM65772.1"/>
    </source>
</evidence>
<keyword evidence="5" id="KW-0012">Acyltransferase</keyword>
<name>A0A645BKP8_9ZZZZ</name>
<dbReference type="SUPFAM" id="SSF110921">
    <property type="entry name" value="2-isopropylmalate synthase LeuA, allosteric (dimerisation) domain"/>
    <property type="match status" value="1"/>
</dbReference>
<dbReference type="Gene3D" id="1.10.238.260">
    <property type="match status" value="1"/>
</dbReference>
<gene>
    <name evidence="5" type="primary">cimA_7</name>
    <name evidence="5" type="ORF">SDC9_112674</name>
</gene>
<accession>A0A645BKP8</accession>